<evidence type="ECO:0000256" key="1">
    <source>
        <dbReference type="ARBA" id="ARBA00022603"/>
    </source>
</evidence>
<dbReference type="PANTHER" id="PTHR11548">
    <property type="entry name" value="THYMIDYLATE SYNTHASE 1"/>
    <property type="match status" value="1"/>
</dbReference>
<keyword evidence="2" id="KW-0808">Transferase</keyword>
<dbReference type="SUPFAM" id="SSF55831">
    <property type="entry name" value="Thymidylate synthase/dCMP hydroxymethylase"/>
    <property type="match status" value="1"/>
</dbReference>
<evidence type="ECO:0000313" key="4">
    <source>
        <dbReference type="EMBL" id="TSC93588.1"/>
    </source>
</evidence>
<dbReference type="Pfam" id="PF00303">
    <property type="entry name" value="Thymidylat_synt"/>
    <property type="match status" value="1"/>
</dbReference>
<dbReference type="Proteomes" id="UP000316495">
    <property type="component" value="Unassembled WGS sequence"/>
</dbReference>
<dbReference type="EMBL" id="VMGN01000039">
    <property type="protein sequence ID" value="TSC93588.1"/>
    <property type="molecule type" value="Genomic_DNA"/>
</dbReference>
<evidence type="ECO:0000313" key="5">
    <source>
        <dbReference type="Proteomes" id="UP000316495"/>
    </source>
</evidence>
<dbReference type="InterPro" id="IPR023451">
    <property type="entry name" value="Thymidate_synth/dCMP_Mease_dom"/>
</dbReference>
<dbReference type="GO" id="GO:0006231">
    <property type="term" value="P:dTMP biosynthetic process"/>
    <property type="evidence" value="ECO:0007669"/>
    <property type="project" value="TreeGrafter"/>
</dbReference>
<gene>
    <name evidence="4" type="ORF">Athens101428_629</name>
</gene>
<accession>A0A554LL37</accession>
<evidence type="ECO:0000256" key="2">
    <source>
        <dbReference type="ARBA" id="ARBA00022679"/>
    </source>
</evidence>
<dbReference type="PANTHER" id="PTHR11548:SF1">
    <property type="entry name" value="THYMIDYLATE SYNTHASE 1"/>
    <property type="match status" value="1"/>
</dbReference>
<dbReference type="Gene3D" id="3.30.572.10">
    <property type="entry name" value="Thymidylate synthase/dCMP hydroxymethylase domain"/>
    <property type="match status" value="1"/>
</dbReference>
<evidence type="ECO:0000259" key="3">
    <source>
        <dbReference type="Pfam" id="PF00303"/>
    </source>
</evidence>
<dbReference type="GO" id="GO:0005829">
    <property type="term" value="C:cytosol"/>
    <property type="evidence" value="ECO:0007669"/>
    <property type="project" value="TreeGrafter"/>
</dbReference>
<sequence>MALFLYPNNLGGGRMSESMFDLPTIHIEAETLPEAWEKAVLECWEKGTQIATQYDNPGDPPSRDCSIVIAVEDPLAQPRIHRAIPGGIDDLEVYRQEVVDGIHDHWIDPKAGKWQYTYHERCANYRVPGLVEAINQIDYVVDTLVDAPHSRRAQIVLWKPWEDAGISHPACLQRLWFRIFGDRLVMSAHMRSNDAFKAAFMNMYAFTDLQRVVAERISEKLGREIKVGQYNHIADSFHIYGSYFSEFEGFLRSVETRTWEQRTYRTDDPDIAKWFEEAREKIATSLAEEQAGG</sequence>
<feature type="domain" description="Thymidylate synthase/dCMP hydroxymethylase" evidence="3">
    <location>
        <begin position="102"/>
        <end position="248"/>
    </location>
</feature>
<comment type="caution">
    <text evidence="4">The sequence shown here is derived from an EMBL/GenBank/DDBJ whole genome shotgun (WGS) entry which is preliminary data.</text>
</comment>
<dbReference type="InterPro" id="IPR036926">
    <property type="entry name" value="Thymidate_synth/dCMP_Mease_sf"/>
</dbReference>
<keyword evidence="1" id="KW-0489">Methyltransferase</keyword>
<organism evidence="4 5">
    <name type="scientific">Candidatus Berkelbacteria bacterium Athens1014_28</name>
    <dbReference type="NCBI Taxonomy" id="2017145"/>
    <lineage>
        <taxon>Bacteria</taxon>
        <taxon>Candidatus Berkelbacteria</taxon>
    </lineage>
</organism>
<dbReference type="GO" id="GO:0032259">
    <property type="term" value="P:methylation"/>
    <property type="evidence" value="ECO:0007669"/>
    <property type="project" value="UniProtKB-KW"/>
</dbReference>
<dbReference type="InterPro" id="IPR045097">
    <property type="entry name" value="Thymidate_synth/dCMP_Mease"/>
</dbReference>
<dbReference type="AlphaFoldDB" id="A0A554LL37"/>
<reference evidence="4 5" key="1">
    <citation type="submission" date="2017-07" db="EMBL/GenBank/DDBJ databases">
        <title>Mechanisms for carbon and nitrogen cycling indicate functional differentiation within the Candidate Phyla Radiation.</title>
        <authorList>
            <person name="Danczak R.E."/>
            <person name="Johnston M.D."/>
            <person name="Kenah C."/>
            <person name="Slattery M."/>
            <person name="Wrighton K.C."/>
            <person name="Wilkins M.J."/>
        </authorList>
    </citation>
    <scope>NUCLEOTIDE SEQUENCE [LARGE SCALE GENOMIC DNA]</scope>
    <source>
        <strain evidence="4">Athens1014_28</strain>
    </source>
</reference>
<proteinExistence type="predicted"/>
<name>A0A554LL37_9BACT</name>
<dbReference type="GO" id="GO:0004799">
    <property type="term" value="F:thymidylate synthase activity"/>
    <property type="evidence" value="ECO:0007669"/>
    <property type="project" value="TreeGrafter"/>
</dbReference>
<protein>
    <submittedName>
        <fullName evidence="4">Thymidylate synthase</fullName>
    </submittedName>
</protein>